<dbReference type="AlphaFoldDB" id="A0AAX3A5K9"/>
<dbReference type="Proteomes" id="UP001162885">
    <property type="component" value="Chromosome"/>
</dbReference>
<proteinExistence type="predicted"/>
<gene>
    <name evidence="2" type="ORF">H5U98_12230</name>
</gene>
<evidence type="ECO:0000256" key="1">
    <source>
        <dbReference type="SAM" id="MobiDB-lite"/>
    </source>
</evidence>
<sequence length="276" mass="28947">MNARRRLLVAVLLGQLVLAAVLLWEPSSSPPHPSGPPAASSRTPVASSPPQPDPVMSMVLPDGRTASLLALGGTQSQALLGRLGSELGEAAATVTAFWGPDWPRHIEIAVAGSDRQFRVLAGGAADIAATTTAQRIMFAPGAAGMSPAALRIVLRHELFHYAARSATAADAPRWLTEGVADYVGRPPTAVPAQAGMAARLPTDADLDTPGAARSLAYDRAWWFSRYVADAYGVPKLRELYVRACGPGHPDVATAVHETLGVDLDAVVAGWQRWLTG</sequence>
<accession>A0AAX3A5K9</accession>
<organism evidence="2 3">
    <name type="scientific">Mycolicibacterium boenickei</name>
    <dbReference type="NCBI Taxonomy" id="146017"/>
    <lineage>
        <taxon>Bacteria</taxon>
        <taxon>Bacillati</taxon>
        <taxon>Actinomycetota</taxon>
        <taxon>Actinomycetes</taxon>
        <taxon>Mycobacteriales</taxon>
        <taxon>Mycobacteriaceae</taxon>
        <taxon>Mycolicibacterium</taxon>
    </lineage>
</organism>
<evidence type="ECO:0000313" key="2">
    <source>
        <dbReference type="EMBL" id="UNC02916.1"/>
    </source>
</evidence>
<dbReference type="EMBL" id="CP060016">
    <property type="protein sequence ID" value="UNC02916.1"/>
    <property type="molecule type" value="Genomic_DNA"/>
</dbReference>
<evidence type="ECO:0000313" key="3">
    <source>
        <dbReference type="Proteomes" id="UP001162885"/>
    </source>
</evidence>
<reference evidence="2 3" key="1">
    <citation type="journal article" date="2022" name="BMC Genomics">
        <title>Comparative genome analysis of mycobacteria focusing on tRNA and non-coding RNA.</title>
        <authorList>
            <person name="Behra P.R.K."/>
            <person name="Pettersson B.M.F."/>
            <person name="Ramesh M."/>
            <person name="Das S."/>
            <person name="Dasgupta S."/>
            <person name="Kirsebom L.A."/>
        </authorList>
    </citation>
    <scope>NUCLEOTIDE SEQUENCE [LARGE SCALE GENOMIC DNA]</scope>
    <source>
        <strain evidence="2 3">DSM 44677</strain>
    </source>
</reference>
<name>A0AAX3A5K9_9MYCO</name>
<protein>
    <submittedName>
        <fullName evidence="2">Peptidase</fullName>
    </submittedName>
</protein>
<feature type="region of interest" description="Disordered" evidence="1">
    <location>
        <begin position="28"/>
        <end position="54"/>
    </location>
</feature>